<keyword evidence="5" id="KW-1185">Reference proteome</keyword>
<dbReference type="SUPFAM" id="SSF56219">
    <property type="entry name" value="DNase I-like"/>
    <property type="match status" value="1"/>
</dbReference>
<dbReference type="InterPro" id="IPR036691">
    <property type="entry name" value="Endo/exonu/phosph_ase_sf"/>
</dbReference>
<dbReference type="PANTHER" id="PTHR31286:SF153">
    <property type="entry name" value="DUF4283 DOMAIN PROTEIN"/>
    <property type="match status" value="1"/>
</dbReference>
<dbReference type="EMBL" id="SMMG02000003">
    <property type="protein sequence ID" value="KAA3479129.1"/>
    <property type="molecule type" value="Genomic_DNA"/>
</dbReference>
<keyword evidence="4" id="KW-0808">Transferase</keyword>
<evidence type="ECO:0000313" key="4">
    <source>
        <dbReference type="EMBL" id="KAA3479129.1"/>
    </source>
</evidence>
<accession>A0A5B6WBN2</accession>
<gene>
    <name evidence="4" type="ORF">EPI10_019672</name>
</gene>
<dbReference type="InterPro" id="IPR025558">
    <property type="entry name" value="DUF4283"/>
</dbReference>
<dbReference type="GO" id="GO:0003964">
    <property type="term" value="F:RNA-directed DNA polymerase activity"/>
    <property type="evidence" value="ECO:0007669"/>
    <property type="project" value="UniProtKB-KW"/>
</dbReference>
<proteinExistence type="predicted"/>
<name>A0A5B6WBN2_9ROSI</name>
<dbReference type="PANTHER" id="PTHR31286">
    <property type="entry name" value="GLYCINE-RICH CELL WALL STRUCTURAL PROTEIN 1.8-LIKE"/>
    <property type="match status" value="1"/>
</dbReference>
<keyword evidence="4" id="KW-0695">RNA-directed DNA polymerase</keyword>
<feature type="domain" description="Endonuclease/exonuclease/phosphatase" evidence="2">
    <location>
        <begin position="259"/>
        <end position="430"/>
    </location>
</feature>
<dbReference type="InterPro" id="IPR005135">
    <property type="entry name" value="Endo/exonuclease/phosphatase"/>
</dbReference>
<evidence type="ECO:0000256" key="1">
    <source>
        <dbReference type="SAM" id="MobiDB-lite"/>
    </source>
</evidence>
<feature type="region of interest" description="Disordered" evidence="1">
    <location>
        <begin position="236"/>
        <end position="256"/>
    </location>
</feature>
<dbReference type="InterPro" id="IPR040256">
    <property type="entry name" value="At4g02000-like"/>
</dbReference>
<evidence type="ECO:0000259" key="3">
    <source>
        <dbReference type="Pfam" id="PF14111"/>
    </source>
</evidence>
<dbReference type="Pfam" id="PF03372">
    <property type="entry name" value="Exo_endo_phos"/>
    <property type="match status" value="1"/>
</dbReference>
<reference evidence="5" key="1">
    <citation type="journal article" date="2019" name="Plant Biotechnol. J.">
        <title>Genome sequencing of the Australian wild diploid species Gossypium australe highlights disease resistance and delayed gland morphogenesis.</title>
        <authorList>
            <person name="Cai Y."/>
            <person name="Cai X."/>
            <person name="Wang Q."/>
            <person name="Wang P."/>
            <person name="Zhang Y."/>
            <person name="Cai C."/>
            <person name="Xu Y."/>
            <person name="Wang K."/>
            <person name="Zhou Z."/>
            <person name="Wang C."/>
            <person name="Geng S."/>
            <person name="Li B."/>
            <person name="Dong Q."/>
            <person name="Hou Y."/>
            <person name="Wang H."/>
            <person name="Ai P."/>
            <person name="Liu Z."/>
            <person name="Yi F."/>
            <person name="Sun M."/>
            <person name="An G."/>
            <person name="Cheng J."/>
            <person name="Zhang Y."/>
            <person name="Shi Q."/>
            <person name="Xie Y."/>
            <person name="Shi X."/>
            <person name="Chang Y."/>
            <person name="Huang F."/>
            <person name="Chen Y."/>
            <person name="Hong S."/>
            <person name="Mi L."/>
            <person name="Sun Q."/>
            <person name="Zhang L."/>
            <person name="Zhou B."/>
            <person name="Peng R."/>
            <person name="Zhang X."/>
            <person name="Liu F."/>
        </authorList>
    </citation>
    <scope>NUCLEOTIDE SEQUENCE [LARGE SCALE GENOMIC DNA]</scope>
    <source>
        <strain evidence="5">cv. PA1801</strain>
    </source>
</reference>
<evidence type="ECO:0000259" key="2">
    <source>
        <dbReference type="Pfam" id="PF03372"/>
    </source>
</evidence>
<evidence type="ECO:0000313" key="5">
    <source>
        <dbReference type="Proteomes" id="UP000325315"/>
    </source>
</evidence>
<dbReference type="OrthoDB" id="1001388at2759"/>
<sequence>MERDFADLTIEEEEEEAVLQFQPESNSEAKELNFNLVGCFLTASIIHYPAMRSTLANLWHPVRGVHIRDIGEKRFLFQFYHIMDMNRVLKGAPWIFNNHLLILHKLLKGEDPLKVPLIFTPLWVQIHDIPVGFFSEILARQIGGFLEEFLEYDSSDLGKGWRTFMRIRVKLDVRKPLKRKKDRQSTEQRAADASIDLVLGFNLVGSSPNSSREGKNLLAEQSFTAMEHDSEDSILIGEEEKKRQRGGNMAQRRSSMGSLGNLRTIRRLRQTLKTYNPQIVFFMEIKIHKKQMKRVRRSYGFHNGVEVDSDGSKGGLCMAWKENVPISARSYSRRHIDAFVDDQIHGNKWRFTGFYGSPYAREREESWNLLKSLREDEGQSWLVYGDFNEILYSFEKKGGLPREEQRMEDFRNVLQDCQLIDVGYTGRWFTWERGNSPETNIKELLDRGEEYIERSNAFKFEAWSVLEDSFEAEVKRLWVSNPGDLMQKLEYLQQGLRRWATRIGKARKRKKEALTVKLSTLLEAERINDNMAEMIDTKLQLNFKIDKDESYWEQRDRVNWLKLGDRNTAFFP</sequence>
<dbReference type="Gene3D" id="3.60.10.10">
    <property type="entry name" value="Endonuclease/exonuclease/phosphatase"/>
    <property type="match status" value="1"/>
</dbReference>
<dbReference type="Pfam" id="PF14111">
    <property type="entry name" value="DUF4283"/>
    <property type="match status" value="1"/>
</dbReference>
<protein>
    <submittedName>
        <fullName evidence="4">Reverse transcriptase</fullName>
    </submittedName>
</protein>
<keyword evidence="4" id="KW-0548">Nucleotidyltransferase</keyword>
<feature type="domain" description="DUF4283" evidence="3">
    <location>
        <begin position="30"/>
        <end position="112"/>
    </location>
</feature>
<dbReference type="Proteomes" id="UP000325315">
    <property type="component" value="Unassembled WGS sequence"/>
</dbReference>
<comment type="caution">
    <text evidence="4">The sequence shown here is derived from an EMBL/GenBank/DDBJ whole genome shotgun (WGS) entry which is preliminary data.</text>
</comment>
<dbReference type="AlphaFoldDB" id="A0A5B6WBN2"/>
<organism evidence="4 5">
    <name type="scientific">Gossypium australe</name>
    <dbReference type="NCBI Taxonomy" id="47621"/>
    <lineage>
        <taxon>Eukaryota</taxon>
        <taxon>Viridiplantae</taxon>
        <taxon>Streptophyta</taxon>
        <taxon>Embryophyta</taxon>
        <taxon>Tracheophyta</taxon>
        <taxon>Spermatophyta</taxon>
        <taxon>Magnoliopsida</taxon>
        <taxon>eudicotyledons</taxon>
        <taxon>Gunneridae</taxon>
        <taxon>Pentapetalae</taxon>
        <taxon>rosids</taxon>
        <taxon>malvids</taxon>
        <taxon>Malvales</taxon>
        <taxon>Malvaceae</taxon>
        <taxon>Malvoideae</taxon>
        <taxon>Gossypium</taxon>
    </lineage>
</organism>